<dbReference type="InterPro" id="IPR018000">
    <property type="entry name" value="Neurotransmitter_ion_chnl_CS"/>
</dbReference>
<dbReference type="PRINTS" id="PR00252">
    <property type="entry name" value="NRIONCHANNEL"/>
</dbReference>
<dbReference type="GO" id="GO:0004888">
    <property type="term" value="F:transmembrane signaling receptor activity"/>
    <property type="evidence" value="ECO:0007669"/>
    <property type="project" value="InterPro"/>
</dbReference>
<evidence type="ECO:0000256" key="13">
    <source>
        <dbReference type="RuleBase" id="RU000687"/>
    </source>
</evidence>
<reference evidence="18" key="1">
    <citation type="submission" date="2025-08" db="UniProtKB">
        <authorList>
            <consortium name="RefSeq"/>
        </authorList>
    </citation>
    <scope>IDENTIFICATION</scope>
    <source>
        <tissue evidence="18">Gonad</tissue>
    </source>
</reference>
<keyword evidence="5 13" id="KW-0812">Transmembrane</keyword>
<feature type="region of interest" description="Disordered" evidence="14">
    <location>
        <begin position="139"/>
        <end position="167"/>
    </location>
</feature>
<dbReference type="Gene3D" id="2.70.170.10">
    <property type="entry name" value="Neurotransmitter-gated ion-channel ligand-binding domain"/>
    <property type="match status" value="1"/>
</dbReference>
<dbReference type="GeneID" id="109476873"/>
<dbReference type="Gene3D" id="1.20.58.390">
    <property type="entry name" value="Neurotransmitter-gated ion-channel transmembrane domain"/>
    <property type="match status" value="1"/>
</dbReference>
<keyword evidence="17" id="KW-1185">Reference proteome</keyword>
<dbReference type="Pfam" id="PF02931">
    <property type="entry name" value="Neur_chan_LBD"/>
    <property type="match status" value="1"/>
</dbReference>
<feature type="transmembrane region" description="Helical" evidence="13">
    <location>
        <begin position="471"/>
        <end position="493"/>
    </location>
</feature>
<dbReference type="Pfam" id="PF02932">
    <property type="entry name" value="Neur_chan_memb"/>
    <property type="match status" value="1"/>
</dbReference>
<evidence type="ECO:0000256" key="8">
    <source>
        <dbReference type="ARBA" id="ARBA00023065"/>
    </source>
</evidence>
<evidence type="ECO:0000259" key="16">
    <source>
        <dbReference type="Pfam" id="PF02932"/>
    </source>
</evidence>
<dbReference type="PROSITE" id="PS00236">
    <property type="entry name" value="NEUROTR_ION_CHANNEL"/>
    <property type="match status" value="1"/>
</dbReference>
<dbReference type="PRINTS" id="PR00253">
    <property type="entry name" value="GABAARECEPTR"/>
</dbReference>
<proteinExistence type="inferred from homology"/>
<keyword evidence="3 13" id="KW-0813">Transport</keyword>
<dbReference type="SUPFAM" id="SSF90112">
    <property type="entry name" value="Neurotransmitter-gated ion-channel transmembrane pore"/>
    <property type="match status" value="1"/>
</dbReference>
<dbReference type="GO" id="GO:0005254">
    <property type="term" value="F:chloride channel activity"/>
    <property type="evidence" value="ECO:0007669"/>
    <property type="project" value="UniProtKB-KW"/>
</dbReference>
<feature type="domain" description="Neurotransmitter-gated ion-channel ligand-binding" evidence="15">
    <location>
        <begin position="162"/>
        <end position="223"/>
    </location>
</feature>
<dbReference type="GO" id="GO:0034707">
    <property type="term" value="C:chloride channel complex"/>
    <property type="evidence" value="ECO:0007669"/>
    <property type="project" value="UniProtKB-KW"/>
</dbReference>
<keyword evidence="10" id="KW-0869">Chloride channel</keyword>
<feature type="transmembrane region" description="Helical" evidence="13">
    <location>
        <begin position="329"/>
        <end position="350"/>
    </location>
</feature>
<sequence>MVTTNATTGVWSAAWGPYPGAAATSAEEALSPSDGGTWQDWQEWSTGSPLPDDYDSTVSPVELLGGKSLPTSSGVKIRQVNYMDEEKMELSLMMTFKVAWSDVRLQGLSKSWVPVPSHLLWLPPFRFGKSVIAAKEARSSGSTQAAAGSSNVSTPSDGGHSSSVSTWLSPDGQVSHSMARELRVQCPVDLHRFPVDTQECLVELHAYGGTVFELSVTEDVPSPLSIDLTNVQSQYVVTGTLIKASVNSIRGQDLPCEYFSQKCSTKRDADLCAAMRYCDTSGGQCQQCAAYIGNCRTVPTNCSAPSDSSPRSYSTLEVGIHLQRRLPYFIFRFYIPTTIAVVVSWMAFWIHHTDSSPRVFMGTVTYLVMEKRERSFFLYPLQQISYTRAIDVWYLGCLVFVVLAMLEFPLVHVLERTKGKGNKAKDCPKDPPVKIPRARQIGASATEVPSPSPAAPSKPCLYKKPAVLDSWARIVFPTAFAIFFVTYWMVLLIT</sequence>
<dbReference type="InterPro" id="IPR036719">
    <property type="entry name" value="Neuro-gated_channel_TM_sf"/>
</dbReference>
<evidence type="ECO:0000256" key="14">
    <source>
        <dbReference type="SAM" id="MobiDB-lite"/>
    </source>
</evidence>
<evidence type="ECO:0000256" key="9">
    <source>
        <dbReference type="ARBA" id="ARBA00023136"/>
    </source>
</evidence>
<dbReference type="InterPro" id="IPR006202">
    <property type="entry name" value="Neur_chan_lig-bd"/>
</dbReference>
<dbReference type="Proteomes" id="UP000515135">
    <property type="component" value="Unplaced"/>
</dbReference>
<organism evidence="17 18">
    <name type="scientific">Branchiostoma belcheri</name>
    <name type="common">Amphioxus</name>
    <dbReference type="NCBI Taxonomy" id="7741"/>
    <lineage>
        <taxon>Eukaryota</taxon>
        <taxon>Metazoa</taxon>
        <taxon>Chordata</taxon>
        <taxon>Cephalochordata</taxon>
        <taxon>Leptocardii</taxon>
        <taxon>Amphioxiformes</taxon>
        <taxon>Branchiostomatidae</taxon>
        <taxon>Branchiostoma</taxon>
    </lineage>
</organism>
<dbReference type="GO" id="GO:0005230">
    <property type="term" value="F:extracellular ligand-gated monoatomic ion channel activity"/>
    <property type="evidence" value="ECO:0007669"/>
    <property type="project" value="InterPro"/>
</dbReference>
<evidence type="ECO:0000256" key="3">
    <source>
        <dbReference type="ARBA" id="ARBA00022448"/>
    </source>
</evidence>
<protein>
    <submittedName>
        <fullName evidence="18">Glutamate-gated chloride channel subunit beta-like</fullName>
    </submittedName>
</protein>
<dbReference type="InterPro" id="IPR006201">
    <property type="entry name" value="Neur_channel"/>
</dbReference>
<accession>A0A6P4Z9W3</accession>
<keyword evidence="4" id="KW-1003">Cell membrane</keyword>
<keyword evidence="7 13" id="KW-1133">Transmembrane helix</keyword>
<dbReference type="GO" id="GO:0005886">
    <property type="term" value="C:plasma membrane"/>
    <property type="evidence" value="ECO:0007669"/>
    <property type="project" value="UniProtKB-SubCell"/>
</dbReference>
<dbReference type="CDD" id="cd19049">
    <property type="entry name" value="LGIC_TM_anion"/>
    <property type="match status" value="1"/>
</dbReference>
<evidence type="ECO:0000256" key="4">
    <source>
        <dbReference type="ARBA" id="ARBA00022475"/>
    </source>
</evidence>
<dbReference type="InterPro" id="IPR036734">
    <property type="entry name" value="Neur_chan_lig-bd_sf"/>
</dbReference>
<evidence type="ECO:0000256" key="10">
    <source>
        <dbReference type="ARBA" id="ARBA00023173"/>
    </source>
</evidence>
<keyword evidence="12 13" id="KW-0407">Ion channel</keyword>
<dbReference type="PANTHER" id="PTHR18945">
    <property type="entry name" value="NEUROTRANSMITTER GATED ION CHANNEL"/>
    <property type="match status" value="1"/>
</dbReference>
<gene>
    <name evidence="18" type="primary">LOC109476873</name>
</gene>
<evidence type="ECO:0000256" key="11">
    <source>
        <dbReference type="ARBA" id="ARBA00023214"/>
    </source>
</evidence>
<dbReference type="KEGG" id="bbel:109476873"/>
<feature type="compositionally biased region" description="Polar residues" evidence="14">
    <location>
        <begin position="151"/>
        <end position="167"/>
    </location>
</feature>
<evidence type="ECO:0000313" key="18">
    <source>
        <dbReference type="RefSeq" id="XP_019633448.1"/>
    </source>
</evidence>
<evidence type="ECO:0000256" key="2">
    <source>
        <dbReference type="ARBA" id="ARBA00004236"/>
    </source>
</evidence>
<evidence type="ECO:0000256" key="12">
    <source>
        <dbReference type="ARBA" id="ARBA00023303"/>
    </source>
</evidence>
<evidence type="ECO:0000256" key="7">
    <source>
        <dbReference type="ARBA" id="ARBA00022989"/>
    </source>
</evidence>
<keyword evidence="8 13" id="KW-0406">Ion transport</keyword>
<feature type="transmembrane region" description="Helical" evidence="13">
    <location>
        <begin position="392"/>
        <end position="414"/>
    </location>
</feature>
<keyword evidence="9 13" id="KW-0472">Membrane</keyword>
<comment type="caution">
    <text evidence="13">Lacks conserved residue(s) required for the propagation of feature annotation.</text>
</comment>
<feature type="domain" description="Neurotransmitter-gated ion-channel transmembrane" evidence="16">
    <location>
        <begin position="334"/>
        <end position="427"/>
    </location>
</feature>
<dbReference type="InterPro" id="IPR006029">
    <property type="entry name" value="Neurotrans-gated_channel_TM"/>
</dbReference>
<evidence type="ECO:0000259" key="15">
    <source>
        <dbReference type="Pfam" id="PF02931"/>
    </source>
</evidence>
<dbReference type="InterPro" id="IPR006028">
    <property type="entry name" value="GABAA/Glycine_rcpt"/>
</dbReference>
<comment type="similarity">
    <text evidence="13">Belongs to the ligand-gated ion channel (TC 1.A.9) family.</text>
</comment>
<evidence type="ECO:0000313" key="17">
    <source>
        <dbReference type="Proteomes" id="UP000515135"/>
    </source>
</evidence>
<dbReference type="SUPFAM" id="SSF63712">
    <property type="entry name" value="Nicotinic receptor ligand binding domain-like"/>
    <property type="match status" value="1"/>
</dbReference>
<comment type="subcellular location">
    <subcellularLocation>
        <location evidence="2">Cell membrane</location>
    </subcellularLocation>
    <subcellularLocation>
        <location evidence="1">Membrane</location>
        <topology evidence="1">Multi-pass membrane protein</topology>
    </subcellularLocation>
</comment>
<dbReference type="OrthoDB" id="5917794at2759"/>
<evidence type="ECO:0000256" key="5">
    <source>
        <dbReference type="ARBA" id="ARBA00022692"/>
    </source>
</evidence>
<name>A0A6P4Z9W3_BRABE</name>
<evidence type="ECO:0000256" key="6">
    <source>
        <dbReference type="ARBA" id="ARBA00022729"/>
    </source>
</evidence>
<dbReference type="AlphaFoldDB" id="A0A6P4Z9W3"/>
<dbReference type="RefSeq" id="XP_019633448.1">
    <property type="nucleotide sequence ID" value="XM_019777889.1"/>
</dbReference>
<keyword evidence="6" id="KW-0732">Signal</keyword>
<dbReference type="InterPro" id="IPR038050">
    <property type="entry name" value="Neuro_actylchol_rec"/>
</dbReference>
<keyword evidence="11" id="KW-0868">Chloride</keyword>
<feature type="compositionally biased region" description="Low complexity" evidence="14">
    <location>
        <begin position="139"/>
        <end position="150"/>
    </location>
</feature>
<evidence type="ECO:0000256" key="1">
    <source>
        <dbReference type="ARBA" id="ARBA00004141"/>
    </source>
</evidence>